<proteinExistence type="predicted"/>
<accession>A0A0F9K4R0</accession>
<evidence type="ECO:0000313" key="1">
    <source>
        <dbReference type="EMBL" id="KKM69646.1"/>
    </source>
</evidence>
<reference evidence="1" key="1">
    <citation type="journal article" date="2015" name="Nature">
        <title>Complex archaea that bridge the gap between prokaryotes and eukaryotes.</title>
        <authorList>
            <person name="Spang A."/>
            <person name="Saw J.H."/>
            <person name="Jorgensen S.L."/>
            <person name="Zaremba-Niedzwiedzka K."/>
            <person name="Martijn J."/>
            <person name="Lind A.E."/>
            <person name="van Eijk R."/>
            <person name="Schleper C."/>
            <person name="Guy L."/>
            <person name="Ettema T.J."/>
        </authorList>
    </citation>
    <scope>NUCLEOTIDE SEQUENCE</scope>
</reference>
<comment type="caution">
    <text evidence="1">The sequence shown here is derived from an EMBL/GenBank/DDBJ whole genome shotgun (WGS) entry which is preliminary data.</text>
</comment>
<gene>
    <name evidence="1" type="ORF">LCGC14_1448680</name>
</gene>
<organism evidence="1">
    <name type="scientific">marine sediment metagenome</name>
    <dbReference type="NCBI Taxonomy" id="412755"/>
    <lineage>
        <taxon>unclassified sequences</taxon>
        <taxon>metagenomes</taxon>
        <taxon>ecological metagenomes</taxon>
    </lineage>
</organism>
<name>A0A0F9K4R0_9ZZZZ</name>
<dbReference type="EMBL" id="LAZR01009953">
    <property type="protein sequence ID" value="KKM69646.1"/>
    <property type="molecule type" value="Genomic_DNA"/>
</dbReference>
<sequence length="841" mass="92803">MVLQHKENFVSWDNITEFTDINNSQVVTNSDPCFWDTALPNESRTAGVRTTTLPAVFSGSSVLTLYGRVKGSFGAGAGIGIWLYDGTTYVGMHPIFTLSGFLFGVAGSAGASKIANTTTDDTEKAYWTTNQWFWMRIVINGTSVRFYYLDSNSVVKPHELDWLEATAIAITLGGALGTITQIGGVFTESVGNLNDSFIDDLEIVVGEGIPISNSVFGDGTGGTIQLSSVYTRNTMGQVGATMRATYHDPLYSLASTVETSHRTVTTVSETRFNTRLFQGEIIQTDTQTREIIANGIHKKLERTVAAYDPVYTSGFVEYVDGNTLYKAANGADVGPVFSSFGALTDKLIVFTKPEPTKYSCFPSAINITASDGSTPLVPDSETGDKTNLFNIIDRANADNVKGWNIEHNAQFYGILQFDALIKDTTVVNSTKLTVSMRQRWNNKPLLDAPESHFVMWNNTTSGWVSFNRQSVFDDAAGGKDGASDFGQRQSPLIQITWDLESDLSGVATDYYSLSAANTYGWKTAVFKFAMISGDTTLDEDPLIQIEFANIELDFDINQIQVVAVAKIQTVNNHNLVFYNAAATAWLDEEIRDDGVSGGDAYYITDKISDIAIALWAASGIDAILNLNFAVTDEIPDIEDLTRVMILPWIQKVSELLGAGYFIDYTTDPVNDLPTFNVVTSYVDTELTLTDVDFTEPMRQTTYKIDSGDEMSTLKVIAKDGLIGTTSITVEHTPDLGLESVLVTRPDIHTQRQMTQWLTNKKKIYTSAYRFFTCRINYDRANQDYSVLGVGKEVQVKNPTDASIVNHLTGTDGRLLIYQMELNRNWKGGYHNIITLMLQLRF</sequence>
<dbReference type="AlphaFoldDB" id="A0A0F9K4R0"/>
<protein>
    <submittedName>
        <fullName evidence="1">Uncharacterized protein</fullName>
    </submittedName>
</protein>